<dbReference type="InterPro" id="IPR009100">
    <property type="entry name" value="AcylCoA_DH/oxidase_NM_dom_sf"/>
</dbReference>
<evidence type="ECO:0000313" key="8">
    <source>
        <dbReference type="EMBL" id="GEN36743.1"/>
    </source>
</evidence>
<dbReference type="GO" id="GO:0003995">
    <property type="term" value="F:acyl-CoA dehydrogenase activity"/>
    <property type="evidence" value="ECO:0007669"/>
    <property type="project" value="TreeGrafter"/>
</dbReference>
<comment type="cofactor">
    <cofactor evidence="1">
        <name>FAD</name>
        <dbReference type="ChEBI" id="CHEBI:57692"/>
    </cofactor>
</comment>
<evidence type="ECO:0000256" key="4">
    <source>
        <dbReference type="ARBA" id="ARBA00022827"/>
    </source>
</evidence>
<keyword evidence="4" id="KW-0274">FAD</keyword>
<dbReference type="InterPro" id="IPR037069">
    <property type="entry name" value="AcylCoA_DH/ox_N_sf"/>
</dbReference>
<keyword evidence="3" id="KW-0285">Flavoprotein</keyword>
<accession>A0A511VGR3</accession>
<feature type="domain" description="Acyl-CoA dehydrogenase/oxidase N-terminal" evidence="7">
    <location>
        <begin position="7"/>
        <end position="95"/>
    </location>
</feature>
<reference evidence="8 9" key="1">
    <citation type="submission" date="2019-07" db="EMBL/GenBank/DDBJ databases">
        <title>Whole genome shotgun sequence of Aneurinibacillus danicus NBRC 102444.</title>
        <authorList>
            <person name="Hosoyama A."/>
            <person name="Uohara A."/>
            <person name="Ohji S."/>
            <person name="Ichikawa N."/>
        </authorList>
    </citation>
    <scope>NUCLEOTIDE SEQUENCE [LARGE SCALE GENOMIC DNA]</scope>
    <source>
        <strain evidence="8 9">NBRC 102444</strain>
    </source>
</reference>
<keyword evidence="5" id="KW-0560">Oxidoreductase</keyword>
<dbReference type="Gene3D" id="1.10.540.10">
    <property type="entry name" value="Acyl-CoA dehydrogenase/oxidase, N-terminal domain"/>
    <property type="match status" value="1"/>
</dbReference>
<evidence type="ECO:0000313" key="9">
    <source>
        <dbReference type="Proteomes" id="UP000321157"/>
    </source>
</evidence>
<evidence type="ECO:0000256" key="1">
    <source>
        <dbReference type="ARBA" id="ARBA00001974"/>
    </source>
</evidence>
<evidence type="ECO:0000256" key="2">
    <source>
        <dbReference type="ARBA" id="ARBA00009347"/>
    </source>
</evidence>
<comment type="similarity">
    <text evidence="2">Belongs to the acyl-CoA dehydrogenase family.</text>
</comment>
<dbReference type="InterPro" id="IPR009075">
    <property type="entry name" value="AcylCo_DH/oxidase_C"/>
</dbReference>
<gene>
    <name evidence="8" type="ORF">ADA01nite_42030</name>
</gene>
<protein>
    <submittedName>
        <fullName evidence="8">Acyl-CoA dehydrogenase</fullName>
    </submittedName>
</protein>
<dbReference type="InterPro" id="IPR013786">
    <property type="entry name" value="AcylCoA_DH/ox_N"/>
</dbReference>
<dbReference type="Proteomes" id="UP000321157">
    <property type="component" value="Unassembled WGS sequence"/>
</dbReference>
<proteinExistence type="inferred from homology"/>
<dbReference type="SUPFAM" id="SSF56645">
    <property type="entry name" value="Acyl-CoA dehydrogenase NM domain-like"/>
    <property type="match status" value="1"/>
</dbReference>
<organism evidence="8 9">
    <name type="scientific">Aneurinibacillus danicus</name>
    <dbReference type="NCBI Taxonomy" id="267746"/>
    <lineage>
        <taxon>Bacteria</taxon>
        <taxon>Bacillati</taxon>
        <taxon>Bacillota</taxon>
        <taxon>Bacilli</taxon>
        <taxon>Bacillales</taxon>
        <taxon>Paenibacillaceae</taxon>
        <taxon>Aneurinibacillus group</taxon>
        <taxon>Aneurinibacillus</taxon>
    </lineage>
</organism>
<evidence type="ECO:0000256" key="3">
    <source>
        <dbReference type="ARBA" id="ARBA00022630"/>
    </source>
</evidence>
<dbReference type="GO" id="GO:0050660">
    <property type="term" value="F:flavin adenine dinucleotide binding"/>
    <property type="evidence" value="ECO:0007669"/>
    <property type="project" value="InterPro"/>
</dbReference>
<dbReference type="EMBL" id="BJXX01000223">
    <property type="protein sequence ID" value="GEN36743.1"/>
    <property type="molecule type" value="Genomic_DNA"/>
</dbReference>
<evidence type="ECO:0000259" key="6">
    <source>
        <dbReference type="Pfam" id="PF00441"/>
    </source>
</evidence>
<dbReference type="SUPFAM" id="SSF47203">
    <property type="entry name" value="Acyl-CoA dehydrogenase C-terminal domain-like"/>
    <property type="match status" value="1"/>
</dbReference>
<dbReference type="AlphaFoldDB" id="A0A511VGR3"/>
<sequence>MNDITQMLISSTTKIMKDICTKELVNEAEQGRWAAELWDILADSGMITVAIPEELGGNGGSYTDALSILRLAGKYSAPIPLAETFLGNWLLADLGEQVSDEPLTVALPKSDEQFYFQKHGDEWIISGKARFVPWARYAKWMIVLGQSDVEPVLALVRPANGKIEYGQNLAGEARDTITFDDVLVTDCRVIPIEFERVINQLWYGGALIRSVMMAGALERILELTLTYSSERSQFGRPIHRFQAIQHQLALLAGETAAAGAAADYAIEAYQAGRLSKEIAMAKIRINEAAGTAAAMAHQVHGAIGFTYEHTLHQSTRRLWSWRDEFGTETEWGEQLADQMMTFAQDELWSFLTSK</sequence>
<dbReference type="OrthoDB" id="2450120at2"/>
<name>A0A511VGR3_9BACL</name>
<feature type="domain" description="Acyl-CoA dehydrogenase/oxidase C-terminal" evidence="6">
    <location>
        <begin position="209"/>
        <end position="318"/>
    </location>
</feature>
<comment type="caution">
    <text evidence="8">The sequence shown here is derived from an EMBL/GenBank/DDBJ whole genome shotgun (WGS) entry which is preliminary data.</text>
</comment>
<keyword evidence="9" id="KW-1185">Reference proteome</keyword>
<dbReference type="Gene3D" id="1.20.140.10">
    <property type="entry name" value="Butyryl-CoA Dehydrogenase, subunit A, domain 3"/>
    <property type="match status" value="1"/>
</dbReference>
<dbReference type="Pfam" id="PF02771">
    <property type="entry name" value="Acyl-CoA_dh_N"/>
    <property type="match status" value="1"/>
</dbReference>
<dbReference type="PANTHER" id="PTHR43884:SF20">
    <property type="entry name" value="ACYL-COA DEHYDROGENASE FADE28"/>
    <property type="match status" value="1"/>
</dbReference>
<evidence type="ECO:0000259" key="7">
    <source>
        <dbReference type="Pfam" id="PF02771"/>
    </source>
</evidence>
<dbReference type="InterPro" id="IPR036250">
    <property type="entry name" value="AcylCo_DH-like_C"/>
</dbReference>
<dbReference type="RefSeq" id="WP_146812371.1">
    <property type="nucleotide sequence ID" value="NZ_BJXX01000223.1"/>
</dbReference>
<evidence type="ECO:0000256" key="5">
    <source>
        <dbReference type="ARBA" id="ARBA00023002"/>
    </source>
</evidence>
<dbReference type="Pfam" id="PF00441">
    <property type="entry name" value="Acyl-CoA_dh_1"/>
    <property type="match status" value="1"/>
</dbReference>
<dbReference type="PANTHER" id="PTHR43884">
    <property type="entry name" value="ACYL-COA DEHYDROGENASE"/>
    <property type="match status" value="1"/>
</dbReference>